<dbReference type="FunFam" id="1.10.10.10:FF:000018">
    <property type="entry name" value="DNA-binding response regulator ResD"/>
    <property type="match status" value="1"/>
</dbReference>
<evidence type="ECO:0000256" key="8">
    <source>
        <dbReference type="PROSITE-ProRule" id="PRU00169"/>
    </source>
</evidence>
<reference evidence="12" key="2">
    <citation type="journal article" date="2021" name="PeerJ">
        <title>Extensive microbial diversity within the chicken gut microbiome revealed by metagenomics and culture.</title>
        <authorList>
            <person name="Gilroy R."/>
            <person name="Ravi A."/>
            <person name="Getino M."/>
            <person name="Pursley I."/>
            <person name="Horton D.L."/>
            <person name="Alikhan N.F."/>
            <person name="Baker D."/>
            <person name="Gharbi K."/>
            <person name="Hall N."/>
            <person name="Watson M."/>
            <person name="Adriaenssens E.M."/>
            <person name="Foster-Nyarko E."/>
            <person name="Jarju S."/>
            <person name="Secka A."/>
            <person name="Antonio M."/>
            <person name="Oren A."/>
            <person name="Chaudhuri R.R."/>
            <person name="La Ragione R."/>
            <person name="Hildebrand F."/>
            <person name="Pallen M.J."/>
        </authorList>
    </citation>
    <scope>NUCLEOTIDE SEQUENCE</scope>
    <source>
        <strain evidence="12">4920</strain>
    </source>
</reference>
<evidence type="ECO:0000256" key="5">
    <source>
        <dbReference type="ARBA" id="ARBA00023125"/>
    </source>
</evidence>
<dbReference type="PROSITE" id="PS51755">
    <property type="entry name" value="OMPR_PHOB"/>
    <property type="match status" value="1"/>
</dbReference>
<dbReference type="AlphaFoldDB" id="A0A9D1NGQ4"/>
<dbReference type="Gene3D" id="1.10.10.10">
    <property type="entry name" value="Winged helix-like DNA-binding domain superfamily/Winged helix DNA-binding domain"/>
    <property type="match status" value="1"/>
</dbReference>
<dbReference type="SUPFAM" id="SSF46894">
    <property type="entry name" value="C-terminal effector domain of the bipartite response regulators"/>
    <property type="match status" value="1"/>
</dbReference>
<organism evidence="12 13">
    <name type="scientific">Candidatus Aphodoplasma excrementigallinarum</name>
    <dbReference type="NCBI Taxonomy" id="2840673"/>
    <lineage>
        <taxon>Bacteria</taxon>
        <taxon>Bacillati</taxon>
        <taxon>Bacillota</taxon>
        <taxon>Clostridia</taxon>
        <taxon>Eubacteriales</taxon>
        <taxon>Candidatus Aphodoplasma</taxon>
    </lineage>
</organism>
<dbReference type="InterPro" id="IPR001789">
    <property type="entry name" value="Sig_transdc_resp-reg_receiver"/>
</dbReference>
<dbReference type="InterPro" id="IPR001867">
    <property type="entry name" value="OmpR/PhoB-type_DNA-bd"/>
</dbReference>
<dbReference type="GO" id="GO:0006355">
    <property type="term" value="P:regulation of DNA-templated transcription"/>
    <property type="evidence" value="ECO:0007669"/>
    <property type="project" value="InterPro"/>
</dbReference>
<feature type="DNA-binding region" description="OmpR/PhoB-type" evidence="9">
    <location>
        <begin position="130"/>
        <end position="226"/>
    </location>
</feature>
<feature type="domain" description="OmpR/PhoB-type" evidence="11">
    <location>
        <begin position="130"/>
        <end position="226"/>
    </location>
</feature>
<dbReference type="SUPFAM" id="SSF52172">
    <property type="entry name" value="CheY-like"/>
    <property type="match status" value="1"/>
</dbReference>
<comment type="function">
    <text evidence="7">May play the central regulatory role in sporulation. It may be an element of the effector pathway responsible for the activation of sporulation genes in response to nutritional stress. Spo0A may act in concert with spo0H (a sigma factor) to control the expression of some genes that are critical to the sporulation process.</text>
</comment>
<name>A0A9D1NGQ4_9FIRM</name>
<dbReference type="GO" id="GO:0005829">
    <property type="term" value="C:cytosol"/>
    <property type="evidence" value="ECO:0007669"/>
    <property type="project" value="TreeGrafter"/>
</dbReference>
<gene>
    <name evidence="12" type="ORF">IAC74_04530</name>
</gene>
<dbReference type="PROSITE" id="PS50110">
    <property type="entry name" value="RESPONSE_REGULATORY"/>
    <property type="match status" value="1"/>
</dbReference>
<feature type="modified residue" description="4-aspartylphosphate" evidence="8">
    <location>
        <position position="52"/>
    </location>
</feature>
<dbReference type="CDD" id="cd00383">
    <property type="entry name" value="trans_reg_C"/>
    <property type="match status" value="1"/>
</dbReference>
<dbReference type="SMART" id="SM00448">
    <property type="entry name" value="REC"/>
    <property type="match status" value="1"/>
</dbReference>
<keyword evidence="6" id="KW-0804">Transcription</keyword>
<proteinExistence type="predicted"/>
<evidence type="ECO:0000259" key="11">
    <source>
        <dbReference type="PROSITE" id="PS51755"/>
    </source>
</evidence>
<dbReference type="Pfam" id="PF00072">
    <property type="entry name" value="Response_reg"/>
    <property type="match status" value="1"/>
</dbReference>
<evidence type="ECO:0000256" key="6">
    <source>
        <dbReference type="ARBA" id="ARBA00023163"/>
    </source>
</evidence>
<dbReference type="GO" id="GO:0000976">
    <property type="term" value="F:transcription cis-regulatory region binding"/>
    <property type="evidence" value="ECO:0007669"/>
    <property type="project" value="TreeGrafter"/>
</dbReference>
<dbReference type="PANTHER" id="PTHR48111:SF21">
    <property type="entry name" value="DNA-BINDING DUAL MASTER TRANSCRIPTIONAL REGULATOR RPAA"/>
    <property type="match status" value="1"/>
</dbReference>
<evidence type="ECO:0000313" key="13">
    <source>
        <dbReference type="Proteomes" id="UP000886743"/>
    </source>
</evidence>
<keyword evidence="4" id="KW-0805">Transcription regulation</keyword>
<keyword evidence="5 9" id="KW-0238">DNA-binding</keyword>
<dbReference type="InterPro" id="IPR011006">
    <property type="entry name" value="CheY-like_superfamily"/>
</dbReference>
<sequence length="226" mass="25668">MKKIFCVEDDESIRELTVYALNAGGFEAYGFESADKLFSALKSDLPSLILLDIMLPGKDGYAILKQLRQDTDTSDIPVIMLTAKSLEYDKVKGLDSGADDYITKPFSVVELLSRIKAVLRRYEKNDTEKDAILTYKEITIDTKKREVTVKGEKVYLTYKEFELLSYLVKNCGIVLSRDKIMNVVWGFDFEGETRTVDVHIRSLRQKLGDCGRYIETARNIGYKIGG</sequence>
<keyword evidence="3" id="KW-0902">Two-component regulatory system</keyword>
<dbReference type="GO" id="GO:0000156">
    <property type="term" value="F:phosphorelay response regulator activity"/>
    <property type="evidence" value="ECO:0007669"/>
    <property type="project" value="TreeGrafter"/>
</dbReference>
<dbReference type="EMBL" id="DVOF01000131">
    <property type="protein sequence ID" value="HIV02818.1"/>
    <property type="molecule type" value="Genomic_DNA"/>
</dbReference>
<evidence type="ECO:0000313" key="12">
    <source>
        <dbReference type="EMBL" id="HIV02818.1"/>
    </source>
</evidence>
<evidence type="ECO:0000259" key="10">
    <source>
        <dbReference type="PROSITE" id="PS50110"/>
    </source>
</evidence>
<dbReference type="Gene3D" id="3.40.50.2300">
    <property type="match status" value="1"/>
</dbReference>
<dbReference type="InterPro" id="IPR039420">
    <property type="entry name" value="WalR-like"/>
</dbReference>
<accession>A0A9D1NGQ4</accession>
<dbReference type="InterPro" id="IPR016032">
    <property type="entry name" value="Sig_transdc_resp-reg_C-effctor"/>
</dbReference>
<evidence type="ECO:0000256" key="4">
    <source>
        <dbReference type="ARBA" id="ARBA00023015"/>
    </source>
</evidence>
<dbReference type="InterPro" id="IPR036388">
    <property type="entry name" value="WH-like_DNA-bd_sf"/>
</dbReference>
<protein>
    <recommendedName>
        <fullName evidence="1">Stage 0 sporulation protein A homolog</fullName>
    </recommendedName>
</protein>
<evidence type="ECO:0000256" key="9">
    <source>
        <dbReference type="PROSITE-ProRule" id="PRU01091"/>
    </source>
</evidence>
<evidence type="ECO:0000256" key="2">
    <source>
        <dbReference type="ARBA" id="ARBA00022553"/>
    </source>
</evidence>
<evidence type="ECO:0000256" key="7">
    <source>
        <dbReference type="ARBA" id="ARBA00024867"/>
    </source>
</evidence>
<keyword evidence="2 8" id="KW-0597">Phosphoprotein</keyword>
<dbReference type="Pfam" id="PF00486">
    <property type="entry name" value="Trans_reg_C"/>
    <property type="match status" value="1"/>
</dbReference>
<dbReference type="Gene3D" id="6.10.250.690">
    <property type="match status" value="1"/>
</dbReference>
<reference evidence="12" key="1">
    <citation type="submission" date="2020-10" db="EMBL/GenBank/DDBJ databases">
        <authorList>
            <person name="Gilroy R."/>
        </authorList>
    </citation>
    <scope>NUCLEOTIDE SEQUENCE</scope>
    <source>
        <strain evidence="12">4920</strain>
    </source>
</reference>
<feature type="domain" description="Response regulatory" evidence="10">
    <location>
        <begin position="3"/>
        <end position="119"/>
    </location>
</feature>
<dbReference type="PANTHER" id="PTHR48111">
    <property type="entry name" value="REGULATOR OF RPOS"/>
    <property type="match status" value="1"/>
</dbReference>
<dbReference type="GO" id="GO:0032993">
    <property type="term" value="C:protein-DNA complex"/>
    <property type="evidence" value="ECO:0007669"/>
    <property type="project" value="TreeGrafter"/>
</dbReference>
<dbReference type="Proteomes" id="UP000886743">
    <property type="component" value="Unassembled WGS sequence"/>
</dbReference>
<evidence type="ECO:0000256" key="3">
    <source>
        <dbReference type="ARBA" id="ARBA00023012"/>
    </source>
</evidence>
<dbReference type="SMART" id="SM00862">
    <property type="entry name" value="Trans_reg_C"/>
    <property type="match status" value="1"/>
</dbReference>
<evidence type="ECO:0000256" key="1">
    <source>
        <dbReference type="ARBA" id="ARBA00018672"/>
    </source>
</evidence>
<comment type="caution">
    <text evidence="12">The sequence shown here is derived from an EMBL/GenBank/DDBJ whole genome shotgun (WGS) entry which is preliminary data.</text>
</comment>